<comment type="caution">
    <text evidence="1">The sequence shown here is derived from an EMBL/GenBank/DDBJ whole genome shotgun (WGS) entry which is preliminary data.</text>
</comment>
<keyword evidence="1" id="KW-0689">Ribosomal protein</keyword>
<dbReference type="EMBL" id="JBAMMX010000003">
    <property type="protein sequence ID" value="KAK6944589.1"/>
    <property type="molecule type" value="Genomic_DNA"/>
</dbReference>
<keyword evidence="2" id="KW-1185">Reference proteome</keyword>
<dbReference type="GO" id="GO:0006412">
    <property type="term" value="P:translation"/>
    <property type="evidence" value="ECO:0007669"/>
    <property type="project" value="InterPro"/>
</dbReference>
<dbReference type="Pfam" id="PF01159">
    <property type="entry name" value="Ribosomal_L6e"/>
    <property type="match status" value="1"/>
</dbReference>
<proteinExistence type="predicted"/>
<dbReference type="AlphaFoldDB" id="A0AAN8W209"/>
<dbReference type="GO" id="GO:0005840">
    <property type="term" value="C:ribosome"/>
    <property type="evidence" value="ECO:0007669"/>
    <property type="project" value="UniProtKB-KW"/>
</dbReference>
<keyword evidence="1" id="KW-0687">Ribonucleoprotein</keyword>
<accession>A0AAN8W209</accession>
<protein>
    <submittedName>
        <fullName evidence="1">60S ribosomal protein L6E</fullName>
    </submittedName>
</protein>
<organism evidence="1 2">
    <name type="scientific">Dillenia turbinata</name>
    <dbReference type="NCBI Taxonomy" id="194707"/>
    <lineage>
        <taxon>Eukaryota</taxon>
        <taxon>Viridiplantae</taxon>
        <taxon>Streptophyta</taxon>
        <taxon>Embryophyta</taxon>
        <taxon>Tracheophyta</taxon>
        <taxon>Spermatophyta</taxon>
        <taxon>Magnoliopsida</taxon>
        <taxon>eudicotyledons</taxon>
        <taxon>Gunneridae</taxon>
        <taxon>Pentapetalae</taxon>
        <taxon>Dilleniales</taxon>
        <taxon>Dilleniaceae</taxon>
        <taxon>Dillenia</taxon>
    </lineage>
</organism>
<sequence length="181" mass="20942">MKRSLMISISRRWLRRRKRRVKATFWRRRRRFVQSFNLCPKHMLLILCVCFTYLNLKYFNHLITPQKMQEKIELPEAKKEDQKAVDAAFIKSVEPVPDLKSYLAARYYHKHGHILEDCPICPSHPKGDSTKCKSSSKPGSSTIATAVASSSESSSPFLIIRDLEALLKQVILPPLPYLSLQ</sequence>
<dbReference type="InterPro" id="IPR000915">
    <property type="entry name" value="60S_ribosomal_eL6"/>
</dbReference>
<reference evidence="1 2" key="1">
    <citation type="submission" date="2023-12" db="EMBL/GenBank/DDBJ databases">
        <title>A high-quality genome assembly for Dillenia turbinata (Dilleniales).</title>
        <authorList>
            <person name="Chanderbali A."/>
        </authorList>
    </citation>
    <scope>NUCLEOTIDE SEQUENCE [LARGE SCALE GENOMIC DNA]</scope>
    <source>
        <strain evidence="1">LSX21</strain>
        <tissue evidence="1">Leaf</tissue>
    </source>
</reference>
<gene>
    <name evidence="1" type="ORF">RJ641_025691</name>
</gene>
<dbReference type="GO" id="GO:0003735">
    <property type="term" value="F:structural constituent of ribosome"/>
    <property type="evidence" value="ECO:0007669"/>
    <property type="project" value="InterPro"/>
</dbReference>
<evidence type="ECO:0000313" key="2">
    <source>
        <dbReference type="Proteomes" id="UP001370490"/>
    </source>
</evidence>
<evidence type="ECO:0000313" key="1">
    <source>
        <dbReference type="EMBL" id="KAK6944589.1"/>
    </source>
</evidence>
<dbReference type="Proteomes" id="UP001370490">
    <property type="component" value="Unassembled WGS sequence"/>
</dbReference>
<name>A0AAN8W209_9MAGN</name>
<feature type="non-terminal residue" evidence="1">
    <location>
        <position position="181"/>
    </location>
</feature>